<dbReference type="InterPro" id="IPR029479">
    <property type="entry name" value="Nitroreductase"/>
</dbReference>
<name>F0NH99_SACI5</name>
<dbReference type="STRING" id="930945.SiRe_0823"/>
<dbReference type="InterPro" id="IPR020051">
    <property type="entry name" value="SagB-type_dehydrogenase"/>
</dbReference>
<dbReference type="SUPFAM" id="SSF55469">
    <property type="entry name" value="FMN-dependent nitroreductase-like"/>
    <property type="match status" value="1"/>
</dbReference>
<protein>
    <submittedName>
        <fullName evidence="2">Nitroreductase family</fullName>
    </submittedName>
</protein>
<dbReference type="EMBL" id="CP002425">
    <property type="protein sequence ID" value="ADX84898.1"/>
    <property type="molecule type" value="Genomic_DNA"/>
</dbReference>
<dbReference type="InterPro" id="IPR000415">
    <property type="entry name" value="Nitroreductase-like"/>
</dbReference>
<gene>
    <name evidence="2" type="ordered locus">SiRe_0823</name>
</gene>
<dbReference type="PANTHER" id="PTHR43745:SF2">
    <property type="entry name" value="NITROREDUCTASE MJ1384-RELATED"/>
    <property type="match status" value="1"/>
</dbReference>
<reference evidence="2 3" key="1">
    <citation type="journal article" date="2011" name="J. Bacteriol.">
        <title>Genome analyses of icelandic strains of Sulfolobus islandicus, model organisms for genetic and virus-host interaction studies.</title>
        <authorList>
            <person name="Guo L."/>
            <person name="Brugger K."/>
            <person name="Liu C."/>
            <person name="Shah S.A."/>
            <person name="Zheng H."/>
            <person name="Zhu Y."/>
            <person name="Wang S."/>
            <person name="Lillestol R.K."/>
            <person name="Chen L."/>
            <person name="Frank J."/>
            <person name="Prangishvili D."/>
            <person name="Paulin L."/>
            <person name="She Q."/>
            <person name="Huang L."/>
            <person name="Garrett R.A."/>
        </authorList>
    </citation>
    <scope>NUCLEOTIDE SEQUENCE [LARGE SCALE GENOMIC DNA]</scope>
    <source>
        <strain evidence="2 3">REY15A</strain>
    </source>
</reference>
<dbReference type="GO" id="GO:0016491">
    <property type="term" value="F:oxidoreductase activity"/>
    <property type="evidence" value="ECO:0007669"/>
    <property type="project" value="InterPro"/>
</dbReference>
<dbReference type="HOGENOM" id="CLU_059362_3_2_2"/>
<evidence type="ECO:0000313" key="3">
    <source>
        <dbReference type="Proteomes" id="UP000002664"/>
    </source>
</evidence>
<keyword evidence="3" id="KW-1185">Reference proteome</keyword>
<organism evidence="2 3">
    <name type="scientific">Saccharolobus islandicus (strain REY15A)</name>
    <name type="common">Sulfolobus islandicus</name>
    <dbReference type="NCBI Taxonomy" id="930945"/>
    <lineage>
        <taxon>Archaea</taxon>
        <taxon>Thermoproteota</taxon>
        <taxon>Thermoprotei</taxon>
        <taxon>Sulfolobales</taxon>
        <taxon>Sulfolobaceae</taxon>
        <taxon>Saccharolobus</taxon>
    </lineage>
</organism>
<proteinExistence type="predicted"/>
<dbReference type="Proteomes" id="UP000002664">
    <property type="component" value="Chromosome"/>
</dbReference>
<evidence type="ECO:0000259" key="1">
    <source>
        <dbReference type="Pfam" id="PF00881"/>
    </source>
</evidence>
<dbReference type="eggNOG" id="arCOG00288">
    <property type="taxonomic scope" value="Archaea"/>
</dbReference>
<dbReference type="KEGG" id="sir:SiRe_0823"/>
<dbReference type="NCBIfam" id="TIGR03605">
    <property type="entry name" value="antibiot_sagB"/>
    <property type="match status" value="1"/>
</dbReference>
<dbReference type="AlphaFoldDB" id="F0NH99"/>
<accession>F0NH99</accession>
<dbReference type="PANTHER" id="PTHR43745">
    <property type="entry name" value="NITROREDUCTASE MJ1384-RELATED"/>
    <property type="match status" value="1"/>
</dbReference>
<dbReference type="GeneID" id="12417723"/>
<feature type="domain" description="Nitroreductase" evidence="1">
    <location>
        <begin position="49"/>
        <end position="228"/>
    </location>
</feature>
<dbReference type="CDD" id="cd02142">
    <property type="entry name" value="McbC_SagB-like_oxidoreductase"/>
    <property type="match status" value="1"/>
</dbReference>
<sequence>MDVFEEFYLKTQNFTFTLIPDNYPKVYEGVKVISLPKPREIRENFQRVITSRSSTRKFKEEKVDIHTISDLLYYSVGVRKKDSEIIYRMFPSAGGLAETEVYLIPFISDLEIGVYHYNPLYHSLEKLNNEIQLEILKSNIVSSIPDINTIPLLIILTTRYWKVLVKYGNRGARFALIDAGIVMENLYLVATALSLGICAVGGFNDYILNTALNLKEGEAVIGVLVVGKKME</sequence>
<evidence type="ECO:0000313" key="2">
    <source>
        <dbReference type="EMBL" id="ADX84898.1"/>
    </source>
</evidence>
<dbReference type="Gene3D" id="3.40.109.10">
    <property type="entry name" value="NADH Oxidase"/>
    <property type="match status" value="1"/>
</dbReference>
<dbReference type="RefSeq" id="WP_014513779.1">
    <property type="nucleotide sequence ID" value="NC_017276.1"/>
</dbReference>
<dbReference type="Pfam" id="PF00881">
    <property type="entry name" value="Nitroreductase"/>
    <property type="match status" value="1"/>
</dbReference>
<dbReference type="InterPro" id="IPR052544">
    <property type="entry name" value="Bacteriocin_Proc_Enz"/>
</dbReference>